<dbReference type="AlphaFoldDB" id="A0A8T1MVQ3"/>
<sequence length="95" mass="10398">HHQEATKLIPTVKQTLAAVLERTRRHTARAQCAPTSTALEDASFGVIHRGFVVEGFPDTVVYPHLSDEAPISNLPLSTAYQSTFVCSSRDPNPKI</sequence>
<accession>A0A8T1MVQ3</accession>
<reference evidence="1 2" key="2">
    <citation type="journal article" date="2021" name="Genomics">
        <title>High-quality reference genome for Clonorchis sinensis.</title>
        <authorList>
            <person name="Young N.D."/>
            <person name="Stroehlein A.J."/>
            <person name="Kinkar L."/>
            <person name="Wang T."/>
            <person name="Sohn W.M."/>
            <person name="Chang B.C.H."/>
            <person name="Kaur P."/>
            <person name="Weisz D."/>
            <person name="Dudchenko O."/>
            <person name="Aiden E.L."/>
            <person name="Korhonen P.K."/>
            <person name="Gasser R.B."/>
        </authorList>
    </citation>
    <scope>NUCLEOTIDE SEQUENCE [LARGE SCALE GENOMIC DNA]</scope>
    <source>
        <strain evidence="1">Cs-k2</strain>
    </source>
</reference>
<organism evidence="1 2">
    <name type="scientific">Clonorchis sinensis</name>
    <name type="common">Chinese liver fluke</name>
    <dbReference type="NCBI Taxonomy" id="79923"/>
    <lineage>
        <taxon>Eukaryota</taxon>
        <taxon>Metazoa</taxon>
        <taxon>Spiralia</taxon>
        <taxon>Lophotrochozoa</taxon>
        <taxon>Platyhelminthes</taxon>
        <taxon>Trematoda</taxon>
        <taxon>Digenea</taxon>
        <taxon>Opisthorchiida</taxon>
        <taxon>Opisthorchiata</taxon>
        <taxon>Opisthorchiidae</taxon>
        <taxon>Clonorchis</taxon>
    </lineage>
</organism>
<name>A0A8T1MVQ3_CLOSI</name>
<keyword evidence="2" id="KW-1185">Reference proteome</keyword>
<dbReference type="Proteomes" id="UP000286415">
    <property type="component" value="Unassembled WGS sequence"/>
</dbReference>
<feature type="non-terminal residue" evidence="1">
    <location>
        <position position="1"/>
    </location>
</feature>
<proteinExistence type="predicted"/>
<evidence type="ECO:0000313" key="1">
    <source>
        <dbReference type="EMBL" id="KAG5453484.1"/>
    </source>
</evidence>
<protein>
    <submittedName>
        <fullName evidence="1">Uncharacterized protein</fullName>
    </submittedName>
</protein>
<comment type="caution">
    <text evidence="1">The sequence shown here is derived from an EMBL/GenBank/DDBJ whole genome shotgun (WGS) entry which is preliminary data.</text>
</comment>
<reference evidence="1 2" key="1">
    <citation type="journal article" date="2018" name="Biotechnol. Adv.">
        <title>Improved genomic resources and new bioinformatic workflow for the carcinogenic parasite Clonorchis sinensis: Biotechnological implications.</title>
        <authorList>
            <person name="Wang D."/>
            <person name="Korhonen P.K."/>
            <person name="Gasser R.B."/>
            <person name="Young N.D."/>
        </authorList>
    </citation>
    <scope>NUCLEOTIDE SEQUENCE [LARGE SCALE GENOMIC DNA]</scope>
    <source>
        <strain evidence="1">Cs-k2</strain>
    </source>
</reference>
<gene>
    <name evidence="1" type="ORF">CSKR_113958</name>
</gene>
<dbReference type="EMBL" id="NIRI02000013">
    <property type="protein sequence ID" value="KAG5453484.1"/>
    <property type="molecule type" value="Genomic_DNA"/>
</dbReference>
<evidence type="ECO:0000313" key="2">
    <source>
        <dbReference type="Proteomes" id="UP000286415"/>
    </source>
</evidence>